<dbReference type="GO" id="GO:0005801">
    <property type="term" value="C:cis-Golgi network"/>
    <property type="evidence" value="ECO:0007669"/>
    <property type="project" value="InterPro"/>
</dbReference>
<dbReference type="GO" id="GO:0048219">
    <property type="term" value="P:inter-Golgi cisterna vesicle-mediated transport"/>
    <property type="evidence" value="ECO:0007669"/>
    <property type="project" value="TreeGrafter"/>
</dbReference>
<dbReference type="GO" id="GO:0006888">
    <property type="term" value="P:endoplasmic reticulum to Golgi vesicle-mediated transport"/>
    <property type="evidence" value="ECO:0007669"/>
    <property type="project" value="InterPro"/>
</dbReference>
<reference evidence="11 12" key="1">
    <citation type="submission" date="2014-11" db="EMBL/GenBank/DDBJ databases">
        <authorList>
            <person name="Zhu J."/>
            <person name="Qi W."/>
            <person name="Song R."/>
        </authorList>
    </citation>
    <scope>NUCLEOTIDE SEQUENCE [LARGE SCALE GENOMIC DNA]</scope>
</reference>
<dbReference type="GO" id="GO:0005484">
    <property type="term" value="F:SNAP receptor activity"/>
    <property type="evidence" value="ECO:0007669"/>
    <property type="project" value="TreeGrafter"/>
</dbReference>
<evidence type="ECO:0008006" key="13">
    <source>
        <dbReference type="Google" id="ProtNLM"/>
    </source>
</evidence>
<organism evidence="11 12">
    <name type="scientific">Vitrella brassicaformis (strain CCMP3155)</name>
    <dbReference type="NCBI Taxonomy" id="1169540"/>
    <lineage>
        <taxon>Eukaryota</taxon>
        <taxon>Sar</taxon>
        <taxon>Alveolata</taxon>
        <taxon>Colpodellida</taxon>
        <taxon>Vitrellaceae</taxon>
        <taxon>Vitrella</taxon>
    </lineage>
</organism>
<keyword evidence="4 10" id="KW-0812">Transmembrane</keyword>
<evidence type="ECO:0000256" key="7">
    <source>
        <dbReference type="ARBA" id="ARBA00023034"/>
    </source>
</evidence>
<feature type="compositionally biased region" description="Low complexity" evidence="9">
    <location>
        <begin position="38"/>
        <end position="61"/>
    </location>
</feature>
<dbReference type="GO" id="GO:0031201">
    <property type="term" value="C:SNARE complex"/>
    <property type="evidence" value="ECO:0007669"/>
    <property type="project" value="TreeGrafter"/>
</dbReference>
<evidence type="ECO:0000256" key="6">
    <source>
        <dbReference type="ARBA" id="ARBA00022989"/>
    </source>
</evidence>
<keyword evidence="12" id="KW-1185">Reference proteome</keyword>
<evidence type="ECO:0000256" key="3">
    <source>
        <dbReference type="ARBA" id="ARBA00022448"/>
    </source>
</evidence>
<dbReference type="GO" id="GO:0000139">
    <property type="term" value="C:Golgi membrane"/>
    <property type="evidence" value="ECO:0007669"/>
    <property type="project" value="UniProtKB-SubCell"/>
</dbReference>
<keyword evidence="3" id="KW-0813">Transport</keyword>
<dbReference type="Proteomes" id="UP000041254">
    <property type="component" value="Unassembled WGS sequence"/>
</dbReference>
<dbReference type="PANTHER" id="PTHR21094">
    <property type="entry name" value="GOS-28 SNARE- RELATED"/>
    <property type="match status" value="1"/>
</dbReference>
<evidence type="ECO:0000256" key="4">
    <source>
        <dbReference type="ARBA" id="ARBA00022692"/>
    </source>
</evidence>
<evidence type="ECO:0000256" key="5">
    <source>
        <dbReference type="ARBA" id="ARBA00022927"/>
    </source>
</evidence>
<dbReference type="OMA" id="QAYAVND"/>
<dbReference type="PANTHER" id="PTHR21094:SF2">
    <property type="entry name" value="GOLGI SNAP RECEPTOR COMPLEX MEMBER 1"/>
    <property type="match status" value="1"/>
</dbReference>
<feature type="transmembrane region" description="Helical" evidence="10">
    <location>
        <begin position="223"/>
        <end position="241"/>
    </location>
</feature>
<evidence type="ECO:0000256" key="2">
    <source>
        <dbReference type="ARBA" id="ARBA00008473"/>
    </source>
</evidence>
<evidence type="ECO:0000256" key="1">
    <source>
        <dbReference type="ARBA" id="ARBA00004409"/>
    </source>
</evidence>
<dbReference type="AlphaFoldDB" id="A0A0G4G3D9"/>
<evidence type="ECO:0000256" key="9">
    <source>
        <dbReference type="SAM" id="MobiDB-lite"/>
    </source>
</evidence>
<evidence type="ECO:0000256" key="10">
    <source>
        <dbReference type="SAM" id="Phobius"/>
    </source>
</evidence>
<dbReference type="VEuPathDB" id="CryptoDB:Vbra_16764"/>
<keyword evidence="8 10" id="KW-0472">Membrane</keyword>
<dbReference type="GO" id="GO:0006906">
    <property type="term" value="P:vesicle fusion"/>
    <property type="evidence" value="ECO:0007669"/>
    <property type="project" value="TreeGrafter"/>
</dbReference>
<proteinExistence type="inferred from homology"/>
<feature type="region of interest" description="Disordered" evidence="9">
    <location>
        <begin position="36"/>
        <end position="61"/>
    </location>
</feature>
<evidence type="ECO:0000256" key="8">
    <source>
        <dbReference type="ARBA" id="ARBA00023136"/>
    </source>
</evidence>
<comment type="subcellular location">
    <subcellularLocation>
        <location evidence="1">Golgi apparatus membrane</location>
        <topology evidence="1">Single-pass type IV membrane protein</topology>
    </subcellularLocation>
</comment>
<protein>
    <recommendedName>
        <fullName evidence="13">Golgi SNAP receptor complex member 1</fullName>
    </recommendedName>
</protein>
<dbReference type="OrthoDB" id="422156at2759"/>
<comment type="similarity">
    <text evidence="2">Belongs to the GOSR1 family.</text>
</comment>
<dbReference type="GO" id="GO:0005797">
    <property type="term" value="C:Golgi medial cisterna"/>
    <property type="evidence" value="ECO:0007669"/>
    <property type="project" value="TreeGrafter"/>
</dbReference>
<name>A0A0G4G3D9_VITBC</name>
<dbReference type="InterPro" id="IPR023601">
    <property type="entry name" value="Golgi_SNAP_su1"/>
</dbReference>
<dbReference type="Pfam" id="PF12352">
    <property type="entry name" value="V-SNARE_C"/>
    <property type="match status" value="1"/>
</dbReference>
<dbReference type="GO" id="GO:0015031">
    <property type="term" value="P:protein transport"/>
    <property type="evidence" value="ECO:0007669"/>
    <property type="project" value="UniProtKB-KW"/>
</dbReference>
<dbReference type="EMBL" id="CDMY01000553">
    <property type="protein sequence ID" value="CEM22466.1"/>
    <property type="molecule type" value="Genomic_DNA"/>
</dbReference>
<evidence type="ECO:0000313" key="12">
    <source>
        <dbReference type="Proteomes" id="UP000041254"/>
    </source>
</evidence>
<dbReference type="STRING" id="1169540.A0A0G4G3D9"/>
<sequence length="283" mass="31238">MDTGGLDSWNLLKQRLRHLQTELEAKLQELSQLNTSVAQHRQQQQQQQAASSSSGASSSGSRAAILESQIHIVADIKEDIERGLKEATDLVSKLPRHAQNPQQTAQMERFRDIFQDLSRSYRKTAGSLEYQYQHINLMGNARNRRQDSSDASANLIRERTALDTSLTMLDDILGQGTSTRDMLASQRARFKNIGEGVGRLGQYFPDVDRLLHRIGVRHIRERLILGLTIGLCLCFIIWWMLPATEAPYGQTMDSFDAAGEKFAAADADAAAGGADAAQQAGGG</sequence>
<dbReference type="InParanoid" id="A0A0G4G3D9"/>
<evidence type="ECO:0000313" key="11">
    <source>
        <dbReference type="EMBL" id="CEM22466.1"/>
    </source>
</evidence>
<accession>A0A0G4G3D9</accession>
<keyword evidence="6 10" id="KW-1133">Transmembrane helix</keyword>
<keyword evidence="5" id="KW-0653">Protein transport</keyword>
<keyword evidence="7" id="KW-0333">Golgi apparatus</keyword>
<gene>
    <name evidence="11" type="ORF">Vbra_16764</name>
</gene>